<sequence>MRFFLFLLIASLFALHADDLQEMDPEKYASLIDFETAPSAIVSNVNVITGHYVETETDYLSRSASPIHIQRNYNSGSDRKVFLGGRWDLTVWGSVLHWNRRERVWIADVNYRNSSVFFSNPSKYALHHVRYDFLKRGVSNTAPPKLSGRVNLGNSWMIISNNCPLMKHGAEILFFGRKQGDSNYSLTNVTFGNGCHHYYAYNGDSSFNVDRIQSYDTKRALITEVVIAKNSKERNIKLVCDEGKTVEYHRSDFFRLDRVETNFSPPVSYQYDHEGDPWSPLLISKSFPDHRYLNISYRGEKKKPKKVSALEAPIGTDEQPKRLYTFVYDDRKTYVIDARGNRSTYHWNEEDRLTTICHYRSDNTTPYRSEELRWGSYKHWDPTYFRSHYIVDDKGYVWAGKQFCDDNKRNVSKEVFYGNLSGQGKLCRDIDDESGEKYIKTYTYYPNNLIESETFQGEGEDFKQRITYTYYGDSSLVKTKMVSDPGGIKERYYYAYDPCGEVAFEIVDDGSSSSINDLAGVTRRTFKRIKLSSKGVPIEEAYSYLDLQTGAEKQLSRVVNHYSSRRLIVKKDYYDTENTYLYSESWKYNDYELITEEIDRAGRVTTCSYDANGNCIRKSFPHFEYQILYTYDFSNRLIKEEELHDDGRSFVKSYAYDLKGNKIKEVDPCGHETLYTYDPYDRLIAKTLPPVEDGSGKLSTGVERYTYNVLNHLSSREDPDGKITRILTTAYGKPYRIEYPDKTVEHVLYNKDGSLKMTTDAQGTKTQFAYDYKSRKIKEEKISREGELLSIREWKYSAFDLLEEIDPEGNATTYTYNGAGQLTAKRKGDAETLIFYDTLGREKEKWEKCSDHTYRITVLEYNLLDQVVEEKIIDESGNLFLLKQYAYDAWGNRTREIIGGHCPLSTDYNSSSQPVRTVTAEGFETLFHYDNNYLNTFGQTVAAVTEIDPRGNVTFTVFDARGRPAVQERKNTYAETVQKTEYLYNQIGKPLLQKESVIVSGEILRIHTTAFEYDSRDREMTVIEAKGEPEQKITRRTYTAFGEVEEIIKPSQVIVNHAYDPLGRLSSLKTSDGAISYAYTYDRNNNILEVEDLISQSRTTRIYDIFGNIVSETLAHGSTLEYAYDPLSRLTEVTLPDSSSISYSYDAGYLREIRRGRYVHKDNYGSHGKRLSSQMVQRLGEIHYAYDQSLRPSLIESQYLKMEMAYDAIGNVEAVDYTDDLGSESYSYQYDAMNQLISDNSHQYTFDSLGNRVACDGVDNTHNALNQLLKQGENTYRYDADGNLIAKNEESYVYDAFGRLTEALTESFRTTYTYDPFHRRLSKTRFTLQEEQWVEISSEKYLYQGDKEIGTIGEHGELESLRVMGVGVKGDVGAAVLMEFLGRAYLPLHDYRGNVSMLVDAVTAEVVESYRFDAFGVETVSSQSKVPLNPWRFSSKRVDAETGWVYFGARYYDAEMGRWTTPDPMWFVNGTNLYCYVRNNPTMYIDSEGLFFNEIVKFLKDTFRAIFKALVENVDVSADERGNIQVNFNTHPSLDHQSKSTSAKNDVYGSVHVMTVNGIFNSYEESEDLCGRMSELAGGCTSSFVYNASHGVFDLIESFLNLLGIVTRPAQLLHKEWDHFFANCPEDGIIIMVCHSQGAILTRNALSTYDEELRKRIHVVAVAPAAYIDKKFCGSVMHYVSKRDFVPWIDVVGRMRNRHTTVELDPHPDAPFFDHAVSSPTYQKEIEERMYWIRKNHGDYR</sequence>
<dbReference type="HOGENOM" id="CLU_002321_0_0_0"/>
<dbReference type="SUPFAM" id="SSF53474">
    <property type="entry name" value="alpha/beta-Hydrolases"/>
    <property type="match status" value="1"/>
</dbReference>
<keyword evidence="6" id="KW-1185">Reference proteome</keyword>
<proteinExistence type="predicted"/>
<evidence type="ECO:0000313" key="5">
    <source>
        <dbReference type="EMBL" id="ADI39173.1"/>
    </source>
</evidence>
<dbReference type="Proteomes" id="UP000001505">
    <property type="component" value="Chromosome"/>
</dbReference>
<keyword evidence="1" id="KW-0677">Repeat</keyword>
<organism evidence="5 6">
    <name type="scientific">Waddlia chondrophila (strain ATCC VR-1470 / WSU 86-1044)</name>
    <dbReference type="NCBI Taxonomy" id="716544"/>
    <lineage>
        <taxon>Bacteria</taxon>
        <taxon>Pseudomonadati</taxon>
        <taxon>Chlamydiota</taxon>
        <taxon>Chlamydiia</taxon>
        <taxon>Parachlamydiales</taxon>
        <taxon>Waddliaceae</taxon>
        <taxon>Waddlia</taxon>
    </lineage>
</organism>
<evidence type="ECO:0000256" key="1">
    <source>
        <dbReference type="ARBA" id="ARBA00022737"/>
    </source>
</evidence>
<dbReference type="eggNOG" id="COG3209">
    <property type="taxonomic scope" value="Bacteria"/>
</dbReference>
<dbReference type="InterPro" id="IPR056823">
    <property type="entry name" value="TEN-like_YD-shell"/>
</dbReference>
<dbReference type="KEGG" id="wch:wcw_1834"/>
<feature type="domain" description="DUF6531" evidence="3">
    <location>
        <begin position="45"/>
        <end position="106"/>
    </location>
</feature>
<dbReference type="InterPro" id="IPR031325">
    <property type="entry name" value="RHS_repeat"/>
</dbReference>
<dbReference type="InterPro" id="IPR029058">
    <property type="entry name" value="AB_hydrolase_fold"/>
</dbReference>
<dbReference type="InterPro" id="IPR006530">
    <property type="entry name" value="YD"/>
</dbReference>
<dbReference type="Gene3D" id="2.180.10.10">
    <property type="entry name" value="RHS repeat-associated core"/>
    <property type="match status" value="4"/>
</dbReference>
<evidence type="ECO:0000256" key="2">
    <source>
        <dbReference type="SAM" id="SignalP"/>
    </source>
</evidence>
<feature type="chain" id="PRO_5003091109" evidence="2">
    <location>
        <begin position="18"/>
        <end position="1741"/>
    </location>
</feature>
<dbReference type="Pfam" id="PF05593">
    <property type="entry name" value="RHS_repeat"/>
    <property type="match status" value="2"/>
</dbReference>
<dbReference type="STRING" id="716544.wcw_1834"/>
<dbReference type="RefSeq" id="WP_013182873.1">
    <property type="nucleotide sequence ID" value="NC_014225.1"/>
</dbReference>
<evidence type="ECO:0000259" key="3">
    <source>
        <dbReference type="Pfam" id="PF20148"/>
    </source>
</evidence>
<dbReference type="PANTHER" id="PTHR32305:SF15">
    <property type="entry name" value="PROTEIN RHSA-RELATED"/>
    <property type="match status" value="1"/>
</dbReference>
<dbReference type="NCBIfam" id="TIGR01643">
    <property type="entry name" value="YD_repeat_2x"/>
    <property type="match status" value="4"/>
</dbReference>
<feature type="signal peptide" evidence="2">
    <location>
        <begin position="1"/>
        <end position="17"/>
    </location>
</feature>
<name>D6YSX8_WADCW</name>
<dbReference type="InterPro" id="IPR022385">
    <property type="entry name" value="Rhs_assc_core"/>
</dbReference>
<evidence type="ECO:0000259" key="4">
    <source>
        <dbReference type="Pfam" id="PF25023"/>
    </source>
</evidence>
<dbReference type="InterPro" id="IPR050708">
    <property type="entry name" value="T6SS_VgrG/RHS"/>
</dbReference>
<evidence type="ECO:0000313" key="6">
    <source>
        <dbReference type="Proteomes" id="UP000001505"/>
    </source>
</evidence>
<dbReference type="EMBL" id="CP001928">
    <property type="protein sequence ID" value="ADI39173.1"/>
    <property type="molecule type" value="Genomic_DNA"/>
</dbReference>
<accession>D6YSX8</accession>
<dbReference type="InterPro" id="IPR045351">
    <property type="entry name" value="DUF6531"/>
</dbReference>
<dbReference type="NCBIfam" id="TIGR03696">
    <property type="entry name" value="Rhs_assc_core"/>
    <property type="match status" value="1"/>
</dbReference>
<keyword evidence="2" id="KW-0732">Signal</keyword>
<dbReference type="PANTHER" id="PTHR32305">
    <property type="match status" value="1"/>
</dbReference>
<gene>
    <name evidence="5" type="primary">rhs35</name>
    <name evidence="5" type="ordered locus">wcw_1834</name>
</gene>
<feature type="domain" description="Teneurin-like YD-shell" evidence="4">
    <location>
        <begin position="1197"/>
        <end position="1466"/>
    </location>
</feature>
<reference evidence="5 6" key="1">
    <citation type="journal article" date="2010" name="PLoS ONE">
        <title>The Waddlia genome: a window into chlamydial biology.</title>
        <authorList>
            <person name="Bertelli C."/>
            <person name="Collyn F."/>
            <person name="Croxatto A."/>
            <person name="Ruckert C."/>
            <person name="Polkinghorne A."/>
            <person name="Kebbi-Beghdadi C."/>
            <person name="Goesmann A."/>
            <person name="Vaughan L."/>
            <person name="Greub G."/>
        </authorList>
    </citation>
    <scope>NUCLEOTIDE SEQUENCE [LARGE SCALE GENOMIC DNA]</scope>
    <source>
        <strain evidence="6">ATCC VR-1470 / WSU 86-1044</strain>
    </source>
</reference>
<dbReference type="Pfam" id="PF20148">
    <property type="entry name" value="DUF6531"/>
    <property type="match status" value="1"/>
</dbReference>
<protein>
    <submittedName>
        <fullName evidence="5">Putative rhs family protein</fullName>
    </submittedName>
</protein>
<dbReference type="Pfam" id="PF25023">
    <property type="entry name" value="TEN_YD-shell"/>
    <property type="match status" value="1"/>
</dbReference>